<keyword evidence="3" id="KW-1185">Reference proteome</keyword>
<gene>
    <name evidence="2" type="ORF">KUF71_016375</name>
</gene>
<evidence type="ECO:0000313" key="3">
    <source>
        <dbReference type="Proteomes" id="UP001219518"/>
    </source>
</evidence>
<feature type="region of interest" description="Disordered" evidence="1">
    <location>
        <begin position="150"/>
        <end position="196"/>
    </location>
</feature>
<proteinExistence type="predicted"/>
<sequence length="196" mass="21836">MIENAPDVQKMQNAILAAPHHYASTDKKPMHQYCPKGRDSWCFFQKAKAAKPRSKPSHSGMKTTLNDKVFKAILPAYQRLGEKELVTRCKDLLTQNANESLHNVVWSYVPKINFVSKGRLEFGATQAVGKYNMGVNAMLTLEANLTERPASAQSMRLAQSDKQAEVKTKKARSAKKRAKKNKKTGKKDQYAPGGGD</sequence>
<name>A0AAE1I3Y8_9NEOP</name>
<accession>A0AAE1I3Y8</accession>
<organism evidence="2 3">
    <name type="scientific">Frankliniella fusca</name>
    <dbReference type="NCBI Taxonomy" id="407009"/>
    <lineage>
        <taxon>Eukaryota</taxon>
        <taxon>Metazoa</taxon>
        <taxon>Ecdysozoa</taxon>
        <taxon>Arthropoda</taxon>
        <taxon>Hexapoda</taxon>
        <taxon>Insecta</taxon>
        <taxon>Pterygota</taxon>
        <taxon>Neoptera</taxon>
        <taxon>Paraneoptera</taxon>
        <taxon>Thysanoptera</taxon>
        <taxon>Terebrantia</taxon>
        <taxon>Thripoidea</taxon>
        <taxon>Thripidae</taxon>
        <taxon>Frankliniella</taxon>
    </lineage>
</organism>
<evidence type="ECO:0000313" key="2">
    <source>
        <dbReference type="EMBL" id="KAK3932909.1"/>
    </source>
</evidence>
<protein>
    <submittedName>
        <fullName evidence="2">Pantothenate synthetase</fullName>
    </submittedName>
</protein>
<evidence type="ECO:0000256" key="1">
    <source>
        <dbReference type="SAM" id="MobiDB-lite"/>
    </source>
</evidence>
<feature type="compositionally biased region" description="Polar residues" evidence="1">
    <location>
        <begin position="151"/>
        <end position="161"/>
    </location>
</feature>
<dbReference type="AlphaFoldDB" id="A0AAE1I3Y8"/>
<feature type="compositionally biased region" description="Basic residues" evidence="1">
    <location>
        <begin position="169"/>
        <end position="185"/>
    </location>
</feature>
<dbReference type="Proteomes" id="UP001219518">
    <property type="component" value="Unassembled WGS sequence"/>
</dbReference>
<reference evidence="2" key="1">
    <citation type="submission" date="2021-07" db="EMBL/GenBank/DDBJ databases">
        <authorList>
            <person name="Catto M.A."/>
            <person name="Jacobson A."/>
            <person name="Kennedy G."/>
            <person name="Labadie P."/>
            <person name="Hunt B.G."/>
            <person name="Srinivasan R."/>
        </authorList>
    </citation>
    <scope>NUCLEOTIDE SEQUENCE</scope>
    <source>
        <strain evidence="2">PL_HMW_Pooled</strain>
        <tissue evidence="2">Head</tissue>
    </source>
</reference>
<dbReference type="EMBL" id="JAHWGI010001441">
    <property type="protein sequence ID" value="KAK3932909.1"/>
    <property type="molecule type" value="Genomic_DNA"/>
</dbReference>
<reference evidence="2" key="2">
    <citation type="journal article" date="2023" name="BMC Genomics">
        <title>Pest status, molecular evolution, and epigenetic factors derived from the genome assembly of Frankliniella fusca, a thysanopteran phytovirus vector.</title>
        <authorList>
            <person name="Catto M.A."/>
            <person name="Labadie P.E."/>
            <person name="Jacobson A.L."/>
            <person name="Kennedy G.G."/>
            <person name="Srinivasan R."/>
            <person name="Hunt B.G."/>
        </authorList>
    </citation>
    <scope>NUCLEOTIDE SEQUENCE</scope>
    <source>
        <strain evidence="2">PL_HMW_Pooled</strain>
    </source>
</reference>
<comment type="caution">
    <text evidence="2">The sequence shown here is derived from an EMBL/GenBank/DDBJ whole genome shotgun (WGS) entry which is preliminary data.</text>
</comment>